<evidence type="ECO:0000256" key="2">
    <source>
        <dbReference type="SAM" id="MobiDB-lite"/>
    </source>
</evidence>
<dbReference type="SUPFAM" id="SSF52172">
    <property type="entry name" value="CheY-like"/>
    <property type="match status" value="1"/>
</dbReference>
<evidence type="ECO:0000313" key="5">
    <source>
        <dbReference type="Proteomes" id="UP000229498"/>
    </source>
</evidence>
<dbReference type="EMBL" id="PHIG01000007">
    <property type="protein sequence ID" value="PJK31258.1"/>
    <property type="molecule type" value="Genomic_DNA"/>
</dbReference>
<reference evidence="4 5" key="1">
    <citation type="submission" date="2017-11" db="EMBL/GenBank/DDBJ databases">
        <title>Draft genome sequence of Rhizobiales bacterium SY3-13.</title>
        <authorList>
            <person name="Sun C."/>
        </authorList>
    </citation>
    <scope>NUCLEOTIDE SEQUENCE [LARGE SCALE GENOMIC DNA]</scope>
    <source>
        <strain evidence="4 5">SY3-13</strain>
    </source>
</reference>
<evidence type="ECO:0000259" key="3">
    <source>
        <dbReference type="PROSITE" id="PS50110"/>
    </source>
</evidence>
<name>A0A2M9G6B5_9PROT</name>
<dbReference type="RefSeq" id="WP_109796125.1">
    <property type="nucleotide sequence ID" value="NZ_PHIG01000007.1"/>
</dbReference>
<gene>
    <name evidence="4" type="ORF">CVT23_03265</name>
</gene>
<dbReference type="Gene3D" id="3.40.50.2300">
    <property type="match status" value="1"/>
</dbReference>
<dbReference type="AlphaFoldDB" id="A0A2M9G6B5"/>
<evidence type="ECO:0000256" key="1">
    <source>
        <dbReference type="PROSITE-ProRule" id="PRU00169"/>
    </source>
</evidence>
<dbReference type="PROSITE" id="PS50110">
    <property type="entry name" value="RESPONSE_REGULATORY"/>
    <property type="match status" value="1"/>
</dbReference>
<organism evidence="4 5">
    <name type="scientific">Minwuia thermotolerans</name>
    <dbReference type="NCBI Taxonomy" id="2056226"/>
    <lineage>
        <taxon>Bacteria</taxon>
        <taxon>Pseudomonadati</taxon>
        <taxon>Pseudomonadota</taxon>
        <taxon>Alphaproteobacteria</taxon>
        <taxon>Minwuiales</taxon>
        <taxon>Minwuiaceae</taxon>
        <taxon>Minwuia</taxon>
    </lineage>
</organism>
<dbReference type="InterPro" id="IPR001789">
    <property type="entry name" value="Sig_transdc_resp-reg_receiver"/>
</dbReference>
<keyword evidence="1" id="KW-0597">Phosphoprotein</keyword>
<dbReference type="InterPro" id="IPR011006">
    <property type="entry name" value="CheY-like_superfamily"/>
</dbReference>
<sequence>MKFLDLSMLKIMLIDDNRHMRSLLTQILRSIGVREIVQAEDGASGFQLLHKTRYDIVIVDHQMAPITGTEFTRLVRVSEDSPNPFVPILMITGYADKHTIINATNAGVNDIVVKPVSAKVVSTRLADLILNPKNFVRTKDYFGPDRREGGGIVPTGGIGILAMESLADTGERRRAVDRLDSLATDQIEAEMFAADRPDDDDSRIRTAGG</sequence>
<dbReference type="InterPro" id="IPR052048">
    <property type="entry name" value="ST_Response_Regulator"/>
</dbReference>
<evidence type="ECO:0000313" key="4">
    <source>
        <dbReference type="EMBL" id="PJK31258.1"/>
    </source>
</evidence>
<feature type="modified residue" description="4-aspartylphosphate" evidence="1">
    <location>
        <position position="60"/>
    </location>
</feature>
<feature type="domain" description="Response regulatory" evidence="3">
    <location>
        <begin position="10"/>
        <end position="129"/>
    </location>
</feature>
<dbReference type="PANTHER" id="PTHR43228">
    <property type="entry name" value="TWO-COMPONENT RESPONSE REGULATOR"/>
    <property type="match status" value="1"/>
</dbReference>
<dbReference type="OrthoDB" id="9786548at2"/>
<feature type="region of interest" description="Disordered" evidence="2">
    <location>
        <begin position="190"/>
        <end position="209"/>
    </location>
</feature>
<accession>A0A2M9G6B5</accession>
<dbReference type="SMART" id="SM00448">
    <property type="entry name" value="REC"/>
    <property type="match status" value="1"/>
</dbReference>
<dbReference type="Pfam" id="PF00072">
    <property type="entry name" value="Response_reg"/>
    <property type="match status" value="1"/>
</dbReference>
<dbReference type="GO" id="GO:0000160">
    <property type="term" value="P:phosphorelay signal transduction system"/>
    <property type="evidence" value="ECO:0007669"/>
    <property type="project" value="InterPro"/>
</dbReference>
<keyword evidence="5" id="KW-1185">Reference proteome</keyword>
<dbReference type="Proteomes" id="UP000229498">
    <property type="component" value="Unassembled WGS sequence"/>
</dbReference>
<proteinExistence type="predicted"/>
<comment type="caution">
    <text evidence="4">The sequence shown here is derived from an EMBL/GenBank/DDBJ whole genome shotgun (WGS) entry which is preliminary data.</text>
</comment>
<dbReference type="PANTHER" id="PTHR43228:SF1">
    <property type="entry name" value="TWO-COMPONENT RESPONSE REGULATOR ARR22"/>
    <property type="match status" value="1"/>
</dbReference>
<protein>
    <submittedName>
        <fullName evidence="4">Two-component system response regulator</fullName>
    </submittedName>
</protein>